<name>A0A7V8NXK8_9BACT</name>
<evidence type="ECO:0000313" key="9">
    <source>
        <dbReference type="EMBL" id="MBA0089352.1"/>
    </source>
</evidence>
<evidence type="ECO:0000256" key="2">
    <source>
        <dbReference type="ARBA" id="ARBA00022448"/>
    </source>
</evidence>
<keyword evidence="6 7" id="KW-0472">Membrane</keyword>
<keyword evidence="4 7" id="KW-1133">Transmembrane helix</keyword>
<dbReference type="InterPro" id="IPR013130">
    <property type="entry name" value="Fe3_Rdtase_TM_dom"/>
</dbReference>
<feature type="transmembrane region" description="Helical" evidence="7">
    <location>
        <begin position="119"/>
        <end position="136"/>
    </location>
</feature>
<evidence type="ECO:0000256" key="5">
    <source>
        <dbReference type="ARBA" id="ARBA00023004"/>
    </source>
</evidence>
<sequence>MLKVWRDRSDRISVLRVVTLICLFSPLGKAIYDSDTIKLDARPITNLIHRTGDWALIFLLVALAVRPLSRILRFNRLLDVRRMIGVGAFAYAAAHFTLYTFDLNFDWREIASEIVHRNRLTLGFVALLGLTALTATSTDGMVRRLGSKHWQRLHQAIYLIGVLVLIHYFLRFKLIESTPTFATGLFGWLIGYRMLVWWRSTRSEPSTWMLIALSGVIAALTFIGEAIALGIQANVSPLRVLQSAFDFDMIRPGWLVLGVGLIVVALDFSCARLANSPSRARARSLTRMPSGK</sequence>
<reference evidence="9" key="1">
    <citation type="submission" date="2020-06" db="EMBL/GenBank/DDBJ databases">
        <title>Legume-microbial interactions unlock mineral nutrients during tropical forest succession.</title>
        <authorList>
            <person name="Epihov D.Z."/>
        </authorList>
    </citation>
    <scope>NUCLEOTIDE SEQUENCE [LARGE SCALE GENOMIC DNA]</scope>
    <source>
        <strain evidence="9">Pan2503</strain>
    </source>
</reference>
<evidence type="ECO:0000256" key="7">
    <source>
        <dbReference type="SAM" id="Phobius"/>
    </source>
</evidence>
<comment type="subcellular location">
    <subcellularLocation>
        <location evidence="1">Membrane</location>
        <topology evidence="1">Multi-pass membrane protein</topology>
    </subcellularLocation>
</comment>
<dbReference type="GO" id="GO:0005886">
    <property type="term" value="C:plasma membrane"/>
    <property type="evidence" value="ECO:0007669"/>
    <property type="project" value="TreeGrafter"/>
</dbReference>
<feature type="transmembrane region" description="Helical" evidence="7">
    <location>
        <begin position="180"/>
        <end position="198"/>
    </location>
</feature>
<dbReference type="Proteomes" id="UP000567293">
    <property type="component" value="Unassembled WGS sequence"/>
</dbReference>
<gene>
    <name evidence="9" type="ORF">HRJ53_30550</name>
</gene>
<keyword evidence="2" id="KW-0813">Transport</keyword>
<dbReference type="PANTHER" id="PTHR36964:SF1">
    <property type="entry name" value="PROTEIN-METHIONINE-SULFOXIDE REDUCTASE HEME-BINDING SUBUNIT MSRQ"/>
    <property type="match status" value="1"/>
</dbReference>
<evidence type="ECO:0000313" key="10">
    <source>
        <dbReference type="Proteomes" id="UP000567293"/>
    </source>
</evidence>
<comment type="caution">
    <text evidence="9">The sequence shown here is derived from an EMBL/GenBank/DDBJ whole genome shotgun (WGS) entry which is preliminary data.</text>
</comment>
<dbReference type="GO" id="GO:0010181">
    <property type="term" value="F:FMN binding"/>
    <property type="evidence" value="ECO:0007669"/>
    <property type="project" value="TreeGrafter"/>
</dbReference>
<feature type="transmembrane region" description="Helical" evidence="7">
    <location>
        <begin position="80"/>
        <end position="99"/>
    </location>
</feature>
<dbReference type="GO" id="GO:0016679">
    <property type="term" value="F:oxidoreductase activity, acting on diphenols and related substances as donors"/>
    <property type="evidence" value="ECO:0007669"/>
    <property type="project" value="TreeGrafter"/>
</dbReference>
<protein>
    <submittedName>
        <fullName evidence="9">Sulfoxide reductase heme-binding subunit YedZ</fullName>
    </submittedName>
</protein>
<accession>A0A7V8NXK8</accession>
<organism evidence="9 10">
    <name type="scientific">Candidatus Acidiferrum panamense</name>
    <dbReference type="NCBI Taxonomy" id="2741543"/>
    <lineage>
        <taxon>Bacteria</taxon>
        <taxon>Pseudomonadati</taxon>
        <taxon>Acidobacteriota</taxon>
        <taxon>Terriglobia</taxon>
        <taxon>Candidatus Acidiferrales</taxon>
        <taxon>Candidatus Acidiferrum</taxon>
    </lineage>
</organism>
<dbReference type="PANTHER" id="PTHR36964">
    <property type="entry name" value="PROTEIN-METHIONINE-SULFOXIDE REDUCTASE HEME-BINDING SUBUNIT MSRQ"/>
    <property type="match status" value="1"/>
</dbReference>
<evidence type="ECO:0000256" key="4">
    <source>
        <dbReference type="ARBA" id="ARBA00022989"/>
    </source>
</evidence>
<feature type="non-terminal residue" evidence="9">
    <location>
        <position position="292"/>
    </location>
</feature>
<feature type="transmembrane region" description="Helical" evidence="7">
    <location>
        <begin position="156"/>
        <end position="174"/>
    </location>
</feature>
<evidence type="ECO:0000256" key="3">
    <source>
        <dbReference type="ARBA" id="ARBA00022692"/>
    </source>
</evidence>
<dbReference type="AlphaFoldDB" id="A0A7V8NXK8"/>
<feature type="transmembrane region" description="Helical" evidence="7">
    <location>
        <begin position="210"/>
        <end position="233"/>
    </location>
</feature>
<dbReference type="InterPro" id="IPR022837">
    <property type="entry name" value="MsrQ-like"/>
</dbReference>
<keyword evidence="10" id="KW-1185">Reference proteome</keyword>
<evidence type="ECO:0000256" key="1">
    <source>
        <dbReference type="ARBA" id="ARBA00004141"/>
    </source>
</evidence>
<feature type="transmembrane region" description="Helical" evidence="7">
    <location>
        <begin position="52"/>
        <end position="68"/>
    </location>
</feature>
<feature type="transmembrane region" description="Helical" evidence="7">
    <location>
        <begin position="253"/>
        <end position="274"/>
    </location>
</feature>
<dbReference type="EMBL" id="JACDQQ010002949">
    <property type="protein sequence ID" value="MBA0089352.1"/>
    <property type="molecule type" value="Genomic_DNA"/>
</dbReference>
<proteinExistence type="inferred from homology"/>
<feature type="domain" description="Ferric oxidoreductase" evidence="8">
    <location>
        <begin position="54"/>
        <end position="164"/>
    </location>
</feature>
<evidence type="ECO:0000259" key="8">
    <source>
        <dbReference type="Pfam" id="PF01794"/>
    </source>
</evidence>
<keyword evidence="5" id="KW-0408">Iron</keyword>
<dbReference type="HAMAP" id="MF_01207">
    <property type="entry name" value="MsrQ"/>
    <property type="match status" value="1"/>
</dbReference>
<dbReference type="Pfam" id="PF01794">
    <property type="entry name" value="Ferric_reduct"/>
    <property type="match status" value="1"/>
</dbReference>
<feature type="transmembrane region" description="Helical" evidence="7">
    <location>
        <begin position="12"/>
        <end position="32"/>
    </location>
</feature>
<evidence type="ECO:0000256" key="6">
    <source>
        <dbReference type="ARBA" id="ARBA00023136"/>
    </source>
</evidence>
<dbReference type="GO" id="GO:0020037">
    <property type="term" value="F:heme binding"/>
    <property type="evidence" value="ECO:0007669"/>
    <property type="project" value="TreeGrafter"/>
</dbReference>
<keyword evidence="3 7" id="KW-0812">Transmembrane</keyword>